<sequence>MGSTPKQPNFLFILADDLGFSDIGCYGSEIQTPNIDRLAAEGTRMLNHHAAAACSPTRAMLLSGTDAHLGGLGTLIEFKQNVRGAERWSGKAGYEGFLNRDVATLPEILEDNGYFTVMSGKWHLGMRTSQGPWERGFQKAFAMLPGCCNHYGWEPVQEKFPVGGRPIHAEMGQKVDITPNKTEDPEGFYSTDYYTDTLIKYFEERTEEEKSRPFFSFLPYTAPHWPLQCSRAQRDKYKGVYNDGPYALRERRLKKLVEMGIIDESVVPHKVETSKVGTGEWDTLTAEERKLSTRAMETYAGMVDSIDVNIGKVVQYLKKTGEYDNTFIVFMSDNGAEGAAYILPCICYGYGTVLGTDIKSAIHKYYDNSYDNIGAYNSYTWLGPLWAQASTAPSRLFKCFPSQGGILVPCVIKPPANSFPPLSPGSFSRSFTTVMDFVPTFLELAGVALPQPTTSSSRAMTKFRGREVHAVRGKSWVPFFGRGEGVEQDPTWAIHSSSEPVGWELSARGALRKGDWKIVHFAKAQGGAGEGGDGWELFNVVQDPGETKDVAQDEPEKLQELLQCWDEYVVECGIVWGESAVAPGLGKDEAPELWEDEMELQRCWMDARGGVTPGCYENSSDAHRMPNMPISEGQQIKCDEKKPSCTQCYRGKRACTWAAEEPKRTKVARRANATACEGCRDKKLKCTDDINNACERCRTLGIECVRPRRRAGPASPTLSDSSPPTNTVSSRGVEPGQLPEGKELHNLVQLYFASVYNFGFFAFIHPLHYQRLLDNGKIPRELTLIMIASAARFGAPATPENLARADAWADAAIGALLPRIYQGFGVVQLMVRRNKSVLEQLNGRFVPTAGLTHATGNAPCATL</sequence>
<dbReference type="RefSeq" id="XP_040673123.1">
    <property type="nucleotide sequence ID" value="XM_040807817.1"/>
</dbReference>
<keyword evidence="2" id="KW-0479">Metal-binding</keyword>
<evidence type="ECO:0000256" key="1">
    <source>
        <dbReference type="ARBA" id="ARBA00008779"/>
    </source>
</evidence>
<dbReference type="PROSITE" id="PS00149">
    <property type="entry name" value="SULFATASE_2"/>
    <property type="match status" value="1"/>
</dbReference>
<keyword evidence="7" id="KW-0804">Transcription</keyword>
<gene>
    <name evidence="11" type="ORF">ASPVEDRAFT_142234</name>
</gene>
<dbReference type="Gene3D" id="3.30.1120.10">
    <property type="match status" value="1"/>
</dbReference>
<protein>
    <recommendedName>
        <fullName evidence="10">Zn(2)-C6 fungal-type domain-containing protein</fullName>
    </recommendedName>
</protein>
<dbReference type="AlphaFoldDB" id="A0A1L9Q0T2"/>
<dbReference type="EMBL" id="KV878137">
    <property type="protein sequence ID" value="OJJ07361.1"/>
    <property type="molecule type" value="Genomic_DNA"/>
</dbReference>
<evidence type="ECO:0000256" key="2">
    <source>
        <dbReference type="ARBA" id="ARBA00022723"/>
    </source>
</evidence>
<evidence type="ECO:0000313" key="12">
    <source>
        <dbReference type="Proteomes" id="UP000184073"/>
    </source>
</evidence>
<dbReference type="GO" id="GO:0004065">
    <property type="term" value="F:arylsulfatase activity"/>
    <property type="evidence" value="ECO:0007669"/>
    <property type="project" value="TreeGrafter"/>
</dbReference>
<dbReference type="VEuPathDB" id="FungiDB:ASPVEDRAFT_142234"/>
<dbReference type="SUPFAM" id="SSF57701">
    <property type="entry name" value="Zn2/Cys6 DNA-binding domain"/>
    <property type="match status" value="1"/>
</dbReference>
<dbReference type="GO" id="GO:0008270">
    <property type="term" value="F:zinc ion binding"/>
    <property type="evidence" value="ECO:0007669"/>
    <property type="project" value="InterPro"/>
</dbReference>
<comment type="similarity">
    <text evidence="1">Belongs to the sulfatase family.</text>
</comment>
<dbReference type="GO" id="GO:0000981">
    <property type="term" value="F:DNA-binding transcription factor activity, RNA polymerase II-specific"/>
    <property type="evidence" value="ECO:0007669"/>
    <property type="project" value="InterPro"/>
</dbReference>
<dbReference type="InterPro" id="IPR001138">
    <property type="entry name" value="Zn2Cys6_DnaBD"/>
</dbReference>
<feature type="domain" description="Zn(2)-C6 fungal-type" evidence="10">
    <location>
        <begin position="675"/>
        <end position="706"/>
    </location>
</feature>
<evidence type="ECO:0000256" key="7">
    <source>
        <dbReference type="ARBA" id="ARBA00023163"/>
    </source>
</evidence>
<dbReference type="CDD" id="cd00067">
    <property type="entry name" value="GAL4"/>
    <property type="match status" value="1"/>
</dbReference>
<evidence type="ECO:0000259" key="10">
    <source>
        <dbReference type="PROSITE" id="PS50048"/>
    </source>
</evidence>
<dbReference type="OrthoDB" id="103349at2759"/>
<dbReference type="InterPro" id="IPR017850">
    <property type="entry name" value="Alkaline_phosphatase_core_sf"/>
</dbReference>
<dbReference type="GeneID" id="63723328"/>
<dbReference type="PANTHER" id="PTHR42693:SF33">
    <property type="entry name" value="ARYLSULFATASE"/>
    <property type="match status" value="1"/>
</dbReference>
<dbReference type="PROSITE" id="PS00463">
    <property type="entry name" value="ZN2_CY6_FUNGAL_1"/>
    <property type="match status" value="1"/>
</dbReference>
<evidence type="ECO:0000256" key="9">
    <source>
        <dbReference type="SAM" id="MobiDB-lite"/>
    </source>
</evidence>
<name>A0A1L9Q0T2_ASPVE</name>
<feature type="compositionally biased region" description="Polar residues" evidence="9">
    <location>
        <begin position="716"/>
        <end position="730"/>
    </location>
</feature>
<evidence type="ECO:0000256" key="6">
    <source>
        <dbReference type="ARBA" id="ARBA00023125"/>
    </source>
</evidence>
<dbReference type="InterPro" id="IPR000917">
    <property type="entry name" value="Sulfatase_N"/>
</dbReference>
<evidence type="ECO:0000256" key="8">
    <source>
        <dbReference type="ARBA" id="ARBA00023242"/>
    </source>
</evidence>
<accession>A0A1L9Q0T2</accession>
<dbReference type="Proteomes" id="UP000184073">
    <property type="component" value="Unassembled WGS sequence"/>
</dbReference>
<reference evidence="12" key="1">
    <citation type="journal article" date="2017" name="Genome Biol.">
        <title>Comparative genomics reveals high biological diversity and specific adaptations in the industrially and medically important fungal genus Aspergillus.</title>
        <authorList>
            <person name="de Vries R.P."/>
            <person name="Riley R."/>
            <person name="Wiebenga A."/>
            <person name="Aguilar-Osorio G."/>
            <person name="Amillis S."/>
            <person name="Uchima C.A."/>
            <person name="Anderluh G."/>
            <person name="Asadollahi M."/>
            <person name="Askin M."/>
            <person name="Barry K."/>
            <person name="Battaglia E."/>
            <person name="Bayram O."/>
            <person name="Benocci T."/>
            <person name="Braus-Stromeyer S.A."/>
            <person name="Caldana C."/>
            <person name="Canovas D."/>
            <person name="Cerqueira G.C."/>
            <person name="Chen F."/>
            <person name="Chen W."/>
            <person name="Choi C."/>
            <person name="Clum A."/>
            <person name="Dos Santos R.A."/>
            <person name="Damasio A.R."/>
            <person name="Diallinas G."/>
            <person name="Emri T."/>
            <person name="Fekete E."/>
            <person name="Flipphi M."/>
            <person name="Freyberg S."/>
            <person name="Gallo A."/>
            <person name="Gournas C."/>
            <person name="Habgood R."/>
            <person name="Hainaut M."/>
            <person name="Harispe M.L."/>
            <person name="Henrissat B."/>
            <person name="Hilden K.S."/>
            <person name="Hope R."/>
            <person name="Hossain A."/>
            <person name="Karabika E."/>
            <person name="Karaffa L."/>
            <person name="Karanyi Z."/>
            <person name="Krasevec N."/>
            <person name="Kuo A."/>
            <person name="Kusch H."/>
            <person name="LaButti K."/>
            <person name="Lagendijk E.L."/>
            <person name="Lapidus A."/>
            <person name="Levasseur A."/>
            <person name="Lindquist E."/>
            <person name="Lipzen A."/>
            <person name="Logrieco A.F."/>
            <person name="MacCabe A."/>
            <person name="Maekelae M.R."/>
            <person name="Malavazi I."/>
            <person name="Melin P."/>
            <person name="Meyer V."/>
            <person name="Mielnichuk N."/>
            <person name="Miskei M."/>
            <person name="Molnar A.P."/>
            <person name="Mule G."/>
            <person name="Ngan C.Y."/>
            <person name="Orejas M."/>
            <person name="Orosz E."/>
            <person name="Ouedraogo J.P."/>
            <person name="Overkamp K.M."/>
            <person name="Park H.-S."/>
            <person name="Perrone G."/>
            <person name="Piumi F."/>
            <person name="Punt P.J."/>
            <person name="Ram A.F."/>
            <person name="Ramon A."/>
            <person name="Rauscher S."/>
            <person name="Record E."/>
            <person name="Riano-Pachon D.M."/>
            <person name="Robert V."/>
            <person name="Roehrig J."/>
            <person name="Ruller R."/>
            <person name="Salamov A."/>
            <person name="Salih N.S."/>
            <person name="Samson R.A."/>
            <person name="Sandor E."/>
            <person name="Sanguinetti M."/>
            <person name="Schuetze T."/>
            <person name="Sepcic K."/>
            <person name="Shelest E."/>
            <person name="Sherlock G."/>
            <person name="Sophianopoulou V."/>
            <person name="Squina F.M."/>
            <person name="Sun H."/>
            <person name="Susca A."/>
            <person name="Todd R.B."/>
            <person name="Tsang A."/>
            <person name="Unkles S.E."/>
            <person name="van de Wiele N."/>
            <person name="van Rossen-Uffink D."/>
            <person name="Oliveira J.V."/>
            <person name="Vesth T.C."/>
            <person name="Visser J."/>
            <person name="Yu J.-H."/>
            <person name="Zhou M."/>
            <person name="Andersen M.R."/>
            <person name="Archer D.B."/>
            <person name="Baker S.E."/>
            <person name="Benoit I."/>
            <person name="Brakhage A.A."/>
            <person name="Braus G.H."/>
            <person name="Fischer R."/>
            <person name="Frisvad J.C."/>
            <person name="Goldman G.H."/>
            <person name="Houbraken J."/>
            <person name="Oakley B."/>
            <person name="Pocsi I."/>
            <person name="Scazzocchio C."/>
            <person name="Seiboth B."/>
            <person name="vanKuyk P.A."/>
            <person name="Wortman J."/>
            <person name="Dyer P.S."/>
            <person name="Grigoriev I.V."/>
        </authorList>
    </citation>
    <scope>NUCLEOTIDE SEQUENCE [LARGE SCALE GENOMIC DNA]</scope>
    <source>
        <strain evidence="12">CBS 583.65</strain>
    </source>
</reference>
<dbReference type="PROSITE" id="PS50048">
    <property type="entry name" value="ZN2_CY6_FUNGAL_2"/>
    <property type="match status" value="1"/>
</dbReference>
<dbReference type="Gene3D" id="3.40.720.10">
    <property type="entry name" value="Alkaline Phosphatase, subunit A"/>
    <property type="match status" value="1"/>
</dbReference>
<keyword evidence="5" id="KW-0805">Transcription regulation</keyword>
<dbReference type="SMART" id="SM00066">
    <property type="entry name" value="GAL4"/>
    <property type="match status" value="2"/>
</dbReference>
<dbReference type="GO" id="GO:0003677">
    <property type="term" value="F:DNA binding"/>
    <property type="evidence" value="ECO:0007669"/>
    <property type="project" value="UniProtKB-KW"/>
</dbReference>
<dbReference type="SUPFAM" id="SSF53649">
    <property type="entry name" value="Alkaline phosphatase-like"/>
    <property type="match status" value="1"/>
</dbReference>
<dbReference type="Pfam" id="PF00884">
    <property type="entry name" value="Sulfatase"/>
    <property type="match status" value="1"/>
</dbReference>
<dbReference type="Pfam" id="PF00172">
    <property type="entry name" value="Zn_clus"/>
    <property type="match status" value="1"/>
</dbReference>
<feature type="region of interest" description="Disordered" evidence="9">
    <location>
        <begin position="709"/>
        <end position="736"/>
    </location>
</feature>
<keyword evidence="6" id="KW-0238">DNA-binding</keyword>
<dbReference type="PANTHER" id="PTHR42693">
    <property type="entry name" value="ARYLSULFATASE FAMILY MEMBER"/>
    <property type="match status" value="1"/>
</dbReference>
<dbReference type="Gene3D" id="4.10.240.10">
    <property type="entry name" value="Zn(2)-C6 fungal-type DNA-binding domain"/>
    <property type="match status" value="1"/>
</dbReference>
<dbReference type="CDD" id="cd16025">
    <property type="entry name" value="PAS_like"/>
    <property type="match status" value="1"/>
</dbReference>
<keyword evidence="8" id="KW-0539">Nucleus</keyword>
<organism evidence="11 12">
    <name type="scientific">Aspergillus versicolor CBS 583.65</name>
    <dbReference type="NCBI Taxonomy" id="1036611"/>
    <lineage>
        <taxon>Eukaryota</taxon>
        <taxon>Fungi</taxon>
        <taxon>Dikarya</taxon>
        <taxon>Ascomycota</taxon>
        <taxon>Pezizomycotina</taxon>
        <taxon>Eurotiomycetes</taxon>
        <taxon>Eurotiomycetidae</taxon>
        <taxon>Eurotiales</taxon>
        <taxon>Aspergillaceae</taxon>
        <taxon>Aspergillus</taxon>
        <taxon>Aspergillus subgen. Nidulantes</taxon>
    </lineage>
</organism>
<keyword evidence="12" id="KW-1185">Reference proteome</keyword>
<dbReference type="InterPro" id="IPR024607">
    <property type="entry name" value="Sulfatase_CS"/>
</dbReference>
<evidence type="ECO:0000313" key="11">
    <source>
        <dbReference type="EMBL" id="OJJ07361.1"/>
    </source>
</evidence>
<proteinExistence type="inferred from homology"/>
<dbReference type="STRING" id="1036611.A0A1L9Q0T2"/>
<evidence type="ECO:0000256" key="5">
    <source>
        <dbReference type="ARBA" id="ARBA00023015"/>
    </source>
</evidence>
<keyword evidence="3" id="KW-0378">Hydrolase</keyword>
<keyword evidence="4" id="KW-0106">Calcium</keyword>
<evidence type="ECO:0000256" key="3">
    <source>
        <dbReference type="ARBA" id="ARBA00022801"/>
    </source>
</evidence>
<evidence type="ECO:0000256" key="4">
    <source>
        <dbReference type="ARBA" id="ARBA00022837"/>
    </source>
</evidence>
<dbReference type="InterPro" id="IPR050738">
    <property type="entry name" value="Sulfatase"/>
</dbReference>
<dbReference type="InterPro" id="IPR036864">
    <property type="entry name" value="Zn2-C6_fun-type_DNA-bd_sf"/>
</dbReference>